<dbReference type="InterPro" id="IPR002323">
    <property type="entry name" value="Cyt_CIE"/>
</dbReference>
<keyword evidence="7" id="KW-0732">Signal</keyword>
<evidence type="ECO:0000256" key="2">
    <source>
        <dbReference type="ARBA" id="ARBA00022617"/>
    </source>
</evidence>
<dbReference type="Proteomes" id="UP000199531">
    <property type="component" value="Unassembled WGS sequence"/>
</dbReference>
<dbReference type="GO" id="GO:0005506">
    <property type="term" value="F:iron ion binding"/>
    <property type="evidence" value="ECO:0007669"/>
    <property type="project" value="InterPro"/>
</dbReference>
<reference evidence="9 10" key="1">
    <citation type="submission" date="2016-10" db="EMBL/GenBank/DDBJ databases">
        <authorList>
            <person name="de Groot N.N."/>
        </authorList>
    </citation>
    <scope>NUCLEOTIDE SEQUENCE [LARGE SCALE GENOMIC DNA]</scope>
    <source>
        <strain evidence="9 10">DSM 15123</strain>
    </source>
</reference>
<dbReference type="PROSITE" id="PS51007">
    <property type="entry name" value="CYTC"/>
    <property type="match status" value="1"/>
</dbReference>
<evidence type="ECO:0000256" key="5">
    <source>
        <dbReference type="ARBA" id="ARBA00023004"/>
    </source>
</evidence>
<keyword evidence="2 6" id="KW-0349">Heme</keyword>
<dbReference type="GO" id="GO:0020037">
    <property type="term" value="F:heme binding"/>
    <property type="evidence" value="ECO:0007669"/>
    <property type="project" value="InterPro"/>
</dbReference>
<keyword evidence="3 6" id="KW-0479">Metal-binding</keyword>
<evidence type="ECO:0000256" key="7">
    <source>
        <dbReference type="SAM" id="SignalP"/>
    </source>
</evidence>
<gene>
    <name evidence="9" type="ORF">SAMN02745977_01240</name>
</gene>
<protein>
    <submittedName>
        <fullName evidence="9">Cytochrome c5</fullName>
    </submittedName>
</protein>
<dbReference type="RefSeq" id="WP_091815118.1">
    <property type="nucleotide sequence ID" value="NZ_FOCW01000001.1"/>
</dbReference>
<evidence type="ECO:0000313" key="9">
    <source>
        <dbReference type="EMBL" id="SEN36857.1"/>
    </source>
</evidence>
<sequence>MNVQRSLLALTIAAAAALTACGQKEDSAAASQAASAADMAASSVEMAGSAAVTAASAAVDSAASAVDNAAAATAAAAASAVDAASAAAGAASAAVTGAAAGAAAGLDLAKGEALYKSTCQACHAAGVAGAPKLDDKADWAPRIAQGEETLFKHSIEGFTGQKGVMPPKGGSTAPDEDVKAAVMYMVSHAK</sequence>
<accession>A0A1H8G033</accession>
<evidence type="ECO:0000313" key="10">
    <source>
        <dbReference type="Proteomes" id="UP000199531"/>
    </source>
</evidence>
<feature type="chain" id="PRO_5011663086" evidence="7">
    <location>
        <begin position="21"/>
        <end position="190"/>
    </location>
</feature>
<evidence type="ECO:0000256" key="6">
    <source>
        <dbReference type="PROSITE-ProRule" id="PRU00433"/>
    </source>
</evidence>
<evidence type="ECO:0000256" key="3">
    <source>
        <dbReference type="ARBA" id="ARBA00022723"/>
    </source>
</evidence>
<dbReference type="PANTHER" id="PTHR40942">
    <property type="match status" value="1"/>
</dbReference>
<keyword evidence="5 6" id="KW-0408">Iron</keyword>
<keyword evidence="10" id="KW-1185">Reference proteome</keyword>
<dbReference type="GO" id="GO:0009055">
    <property type="term" value="F:electron transfer activity"/>
    <property type="evidence" value="ECO:0007669"/>
    <property type="project" value="InterPro"/>
</dbReference>
<dbReference type="PROSITE" id="PS51257">
    <property type="entry name" value="PROKAR_LIPOPROTEIN"/>
    <property type="match status" value="1"/>
</dbReference>
<evidence type="ECO:0000256" key="1">
    <source>
        <dbReference type="ARBA" id="ARBA00022448"/>
    </source>
</evidence>
<dbReference type="Pfam" id="PF13442">
    <property type="entry name" value="Cytochrome_CBB3"/>
    <property type="match status" value="1"/>
</dbReference>
<organism evidence="9 10">
    <name type="scientific">Brachymonas denitrificans DSM 15123</name>
    <dbReference type="NCBI Taxonomy" id="1121117"/>
    <lineage>
        <taxon>Bacteria</taxon>
        <taxon>Pseudomonadati</taxon>
        <taxon>Pseudomonadota</taxon>
        <taxon>Betaproteobacteria</taxon>
        <taxon>Burkholderiales</taxon>
        <taxon>Comamonadaceae</taxon>
        <taxon>Brachymonas</taxon>
    </lineage>
</organism>
<dbReference type="SUPFAM" id="SSF46626">
    <property type="entry name" value="Cytochrome c"/>
    <property type="match status" value="1"/>
</dbReference>
<dbReference type="OrthoDB" id="9814708at2"/>
<dbReference type="Gene3D" id="1.10.760.10">
    <property type="entry name" value="Cytochrome c-like domain"/>
    <property type="match status" value="1"/>
</dbReference>
<dbReference type="EMBL" id="FOCW01000001">
    <property type="protein sequence ID" value="SEN36857.1"/>
    <property type="molecule type" value="Genomic_DNA"/>
</dbReference>
<dbReference type="PANTHER" id="PTHR40942:SF4">
    <property type="entry name" value="CYTOCHROME C5"/>
    <property type="match status" value="1"/>
</dbReference>
<proteinExistence type="predicted"/>
<dbReference type="PRINTS" id="PR00607">
    <property type="entry name" value="CYTCHROMECIE"/>
</dbReference>
<dbReference type="InterPro" id="IPR036909">
    <property type="entry name" value="Cyt_c-like_dom_sf"/>
</dbReference>
<dbReference type="AlphaFoldDB" id="A0A1H8G033"/>
<name>A0A1H8G033_9BURK</name>
<keyword evidence="4" id="KW-0249">Electron transport</keyword>
<dbReference type="InterPro" id="IPR009056">
    <property type="entry name" value="Cyt_c-like_dom"/>
</dbReference>
<feature type="signal peptide" evidence="7">
    <location>
        <begin position="1"/>
        <end position="20"/>
    </location>
</feature>
<dbReference type="STRING" id="1121117.SAMN02745977_01240"/>
<feature type="domain" description="Cytochrome c" evidence="8">
    <location>
        <begin position="106"/>
        <end position="189"/>
    </location>
</feature>
<evidence type="ECO:0000259" key="8">
    <source>
        <dbReference type="PROSITE" id="PS51007"/>
    </source>
</evidence>
<evidence type="ECO:0000256" key="4">
    <source>
        <dbReference type="ARBA" id="ARBA00022982"/>
    </source>
</evidence>
<keyword evidence="1" id="KW-0813">Transport</keyword>